<sequence>VDLWINALWFISLVLSLAVTLVCIVIKQWLSVALSSRANHNLNAYMWSTFWYRQREGWARWNVPTIIRILPLFLHASLFCFLAGLVFFIWPVSVMIAAIVLSMTALLCTFYVFYMLLP</sequence>
<dbReference type="EMBL" id="KV425977">
    <property type="protein sequence ID" value="KZV94187.1"/>
    <property type="molecule type" value="Genomic_DNA"/>
</dbReference>
<keyword evidence="1" id="KW-0472">Membrane</keyword>
<evidence type="ECO:0000313" key="3">
    <source>
        <dbReference type="EMBL" id="KZV94187.1"/>
    </source>
</evidence>
<feature type="transmembrane region" description="Helical" evidence="1">
    <location>
        <begin position="69"/>
        <end position="90"/>
    </location>
</feature>
<feature type="domain" description="DUF6535" evidence="2">
    <location>
        <begin position="2"/>
        <end position="91"/>
    </location>
</feature>
<dbReference type="InterPro" id="IPR045338">
    <property type="entry name" value="DUF6535"/>
</dbReference>
<feature type="non-terminal residue" evidence="3">
    <location>
        <position position="1"/>
    </location>
</feature>
<evidence type="ECO:0000313" key="4">
    <source>
        <dbReference type="Proteomes" id="UP000077266"/>
    </source>
</evidence>
<accession>A0A165J1F9</accession>
<evidence type="ECO:0000256" key="1">
    <source>
        <dbReference type="SAM" id="Phobius"/>
    </source>
</evidence>
<keyword evidence="4" id="KW-1185">Reference proteome</keyword>
<dbReference type="OrthoDB" id="2973393at2759"/>
<evidence type="ECO:0000259" key="2">
    <source>
        <dbReference type="Pfam" id="PF20153"/>
    </source>
</evidence>
<dbReference type="Proteomes" id="UP000077266">
    <property type="component" value="Unassembled WGS sequence"/>
</dbReference>
<name>A0A165J1F9_EXIGL</name>
<feature type="non-terminal residue" evidence="3">
    <location>
        <position position="118"/>
    </location>
</feature>
<protein>
    <recommendedName>
        <fullName evidence="2">DUF6535 domain-containing protein</fullName>
    </recommendedName>
</protein>
<feature type="transmembrane region" description="Helical" evidence="1">
    <location>
        <begin position="6"/>
        <end position="26"/>
    </location>
</feature>
<dbReference type="AlphaFoldDB" id="A0A165J1F9"/>
<keyword evidence="1" id="KW-0812">Transmembrane</keyword>
<keyword evidence="1" id="KW-1133">Transmembrane helix</keyword>
<organism evidence="3 4">
    <name type="scientific">Exidia glandulosa HHB12029</name>
    <dbReference type="NCBI Taxonomy" id="1314781"/>
    <lineage>
        <taxon>Eukaryota</taxon>
        <taxon>Fungi</taxon>
        <taxon>Dikarya</taxon>
        <taxon>Basidiomycota</taxon>
        <taxon>Agaricomycotina</taxon>
        <taxon>Agaricomycetes</taxon>
        <taxon>Auriculariales</taxon>
        <taxon>Exidiaceae</taxon>
        <taxon>Exidia</taxon>
    </lineage>
</organism>
<feature type="transmembrane region" description="Helical" evidence="1">
    <location>
        <begin position="96"/>
        <end position="117"/>
    </location>
</feature>
<dbReference type="InParanoid" id="A0A165J1F9"/>
<dbReference type="Pfam" id="PF20153">
    <property type="entry name" value="DUF6535"/>
    <property type="match status" value="1"/>
</dbReference>
<reference evidence="3 4" key="1">
    <citation type="journal article" date="2016" name="Mol. Biol. Evol.">
        <title>Comparative Genomics of Early-Diverging Mushroom-Forming Fungi Provides Insights into the Origins of Lignocellulose Decay Capabilities.</title>
        <authorList>
            <person name="Nagy L.G."/>
            <person name="Riley R."/>
            <person name="Tritt A."/>
            <person name="Adam C."/>
            <person name="Daum C."/>
            <person name="Floudas D."/>
            <person name="Sun H."/>
            <person name="Yadav J.S."/>
            <person name="Pangilinan J."/>
            <person name="Larsson K.H."/>
            <person name="Matsuura K."/>
            <person name="Barry K."/>
            <person name="Labutti K."/>
            <person name="Kuo R."/>
            <person name="Ohm R.A."/>
            <person name="Bhattacharya S.S."/>
            <person name="Shirouzu T."/>
            <person name="Yoshinaga Y."/>
            <person name="Martin F.M."/>
            <person name="Grigoriev I.V."/>
            <person name="Hibbett D.S."/>
        </authorList>
    </citation>
    <scope>NUCLEOTIDE SEQUENCE [LARGE SCALE GENOMIC DNA]</scope>
    <source>
        <strain evidence="3 4">HHB12029</strain>
    </source>
</reference>
<proteinExistence type="predicted"/>
<gene>
    <name evidence="3" type="ORF">EXIGLDRAFT_598328</name>
</gene>